<organism evidence="1 2">
    <name type="scientific">Candidatus Hydrogenisulfobacillus filiaventi</name>
    <dbReference type="NCBI Taxonomy" id="2707344"/>
    <lineage>
        <taxon>Bacteria</taxon>
        <taxon>Bacillati</taxon>
        <taxon>Bacillota</taxon>
        <taxon>Clostridia</taxon>
        <taxon>Eubacteriales</taxon>
        <taxon>Clostridiales Family XVII. Incertae Sedis</taxon>
        <taxon>Candidatus Hydrogenisulfobacillus</taxon>
    </lineage>
</organism>
<dbReference type="Proteomes" id="UP000503399">
    <property type="component" value="Chromosome"/>
</dbReference>
<dbReference type="KEGG" id="hfv:R50_2374"/>
<sequence length="70" mass="7734">MELFGAYLLRGLLADLRAMSVDVLSWPSACERAASIVRSIRFAELKLVRCPSQAPVPRVALVGQGYAWEK</sequence>
<proteinExistence type="predicted"/>
<reference evidence="1 2" key="1">
    <citation type="submission" date="2020-02" db="EMBL/GenBank/DDBJ databases">
        <authorList>
            <person name="Hogendoorn C."/>
        </authorList>
    </citation>
    <scope>NUCLEOTIDE SEQUENCE [LARGE SCALE GENOMIC DNA]</scope>
    <source>
        <strain evidence="1">R501</strain>
    </source>
</reference>
<accession>A0A6F8ZJM1</accession>
<dbReference type="EMBL" id="LR778114">
    <property type="protein sequence ID" value="CAB1129871.1"/>
    <property type="molecule type" value="Genomic_DNA"/>
</dbReference>
<name>A0A6F8ZJM1_9FIRM</name>
<protein>
    <submittedName>
        <fullName evidence="1">Uncharacterized protein</fullName>
    </submittedName>
</protein>
<keyword evidence="2" id="KW-1185">Reference proteome</keyword>
<dbReference type="AlphaFoldDB" id="A0A6F8ZJM1"/>
<evidence type="ECO:0000313" key="2">
    <source>
        <dbReference type="Proteomes" id="UP000503399"/>
    </source>
</evidence>
<evidence type="ECO:0000313" key="1">
    <source>
        <dbReference type="EMBL" id="CAB1129871.1"/>
    </source>
</evidence>
<gene>
    <name evidence="1" type="ORF">R50_2374</name>
</gene>